<dbReference type="InterPro" id="IPR006368">
    <property type="entry name" value="GDP_Man_deHydtase"/>
</dbReference>
<evidence type="ECO:0000259" key="5">
    <source>
        <dbReference type="Pfam" id="PF16363"/>
    </source>
</evidence>
<accession>A0A549SE82</accession>
<dbReference type="AlphaFoldDB" id="A0A549SE82"/>
<dbReference type="SUPFAM" id="SSF51735">
    <property type="entry name" value="NAD(P)-binding Rossmann-fold domains"/>
    <property type="match status" value="1"/>
</dbReference>
<dbReference type="EMBL" id="VJMF01000090">
    <property type="protein sequence ID" value="TRL27134.1"/>
    <property type="molecule type" value="Genomic_DNA"/>
</dbReference>
<dbReference type="Gene3D" id="3.40.50.720">
    <property type="entry name" value="NAD(P)-binding Rossmann-like Domain"/>
    <property type="match status" value="1"/>
</dbReference>
<dbReference type="Pfam" id="PF16363">
    <property type="entry name" value="GDP_Man_Dehyd"/>
    <property type="match status" value="1"/>
</dbReference>
<feature type="domain" description="NAD(P)-binding" evidence="5">
    <location>
        <begin position="4"/>
        <end position="48"/>
    </location>
</feature>
<evidence type="ECO:0000256" key="1">
    <source>
        <dbReference type="ARBA" id="ARBA00001937"/>
    </source>
</evidence>
<dbReference type="EC" id="4.2.1.47" evidence="3"/>
<feature type="non-terminal residue" evidence="6">
    <location>
        <position position="1"/>
    </location>
</feature>
<comment type="caution">
    <text evidence="6">The sequence shown here is derived from an EMBL/GenBank/DDBJ whole genome shotgun (WGS) entry which is preliminary data.</text>
</comment>
<proteinExistence type="inferred from homology"/>
<dbReference type="RefSeq" id="WP_185966600.1">
    <property type="nucleotide sequence ID" value="NZ_VJMF01000090.1"/>
</dbReference>
<gene>
    <name evidence="6" type="ORF">FM996_18965</name>
</gene>
<dbReference type="PANTHER" id="PTHR43715:SF1">
    <property type="entry name" value="GDP-MANNOSE 4,6 DEHYDRATASE"/>
    <property type="match status" value="1"/>
</dbReference>
<dbReference type="GO" id="GO:0042351">
    <property type="term" value="P:'de novo' GDP-L-fucose biosynthetic process"/>
    <property type="evidence" value="ECO:0007669"/>
    <property type="project" value="TreeGrafter"/>
</dbReference>
<evidence type="ECO:0000256" key="3">
    <source>
        <dbReference type="ARBA" id="ARBA00011989"/>
    </source>
</evidence>
<sequence length="63" mass="7093">LDMEAHIVIDPKFYRPAEVDILLGDSSKARAALGWAPETSLDQLIREMVDADLERLTREPGTR</sequence>
<evidence type="ECO:0000256" key="2">
    <source>
        <dbReference type="ARBA" id="ARBA00009263"/>
    </source>
</evidence>
<dbReference type="PANTHER" id="PTHR43715">
    <property type="entry name" value="GDP-MANNOSE 4,6-DEHYDRATASE"/>
    <property type="match status" value="1"/>
</dbReference>
<keyword evidence="4" id="KW-0456">Lyase</keyword>
<dbReference type="GO" id="GO:0008446">
    <property type="term" value="F:GDP-mannose 4,6-dehydratase activity"/>
    <property type="evidence" value="ECO:0007669"/>
    <property type="project" value="UniProtKB-EC"/>
</dbReference>
<evidence type="ECO:0000313" key="6">
    <source>
        <dbReference type="EMBL" id="TRL27134.1"/>
    </source>
</evidence>
<reference evidence="6 7" key="1">
    <citation type="submission" date="2019-07" db="EMBL/GenBank/DDBJ databases">
        <title>Ln-dependent methylotrophs.</title>
        <authorList>
            <person name="Tani A."/>
        </authorList>
    </citation>
    <scope>NUCLEOTIDE SEQUENCE [LARGE SCALE GENOMIC DNA]</scope>
    <source>
        <strain evidence="6 7">SM89A</strain>
    </source>
</reference>
<organism evidence="6 7">
    <name type="scientific">Methylosinus sporium</name>
    <dbReference type="NCBI Taxonomy" id="428"/>
    <lineage>
        <taxon>Bacteria</taxon>
        <taxon>Pseudomonadati</taxon>
        <taxon>Pseudomonadota</taxon>
        <taxon>Alphaproteobacteria</taxon>
        <taxon>Hyphomicrobiales</taxon>
        <taxon>Methylocystaceae</taxon>
        <taxon>Methylosinus</taxon>
    </lineage>
</organism>
<dbReference type="Proteomes" id="UP000316781">
    <property type="component" value="Unassembled WGS sequence"/>
</dbReference>
<comment type="cofactor">
    <cofactor evidence="1">
        <name>NADP(+)</name>
        <dbReference type="ChEBI" id="CHEBI:58349"/>
    </cofactor>
</comment>
<name>A0A549SE82_METSR</name>
<dbReference type="InterPro" id="IPR016040">
    <property type="entry name" value="NAD(P)-bd_dom"/>
</dbReference>
<dbReference type="InterPro" id="IPR036291">
    <property type="entry name" value="NAD(P)-bd_dom_sf"/>
</dbReference>
<comment type="similarity">
    <text evidence="2">Belongs to the NAD(P)-dependent epimerase/dehydratase family. GDP-mannose 4,6-dehydratase subfamily.</text>
</comment>
<protein>
    <recommendedName>
        <fullName evidence="3">GDP-mannose 4,6-dehydratase</fullName>
        <ecNumber evidence="3">4.2.1.47</ecNumber>
    </recommendedName>
</protein>
<dbReference type="Gene3D" id="3.90.25.10">
    <property type="entry name" value="UDP-galactose 4-epimerase, domain 1"/>
    <property type="match status" value="1"/>
</dbReference>
<evidence type="ECO:0000256" key="4">
    <source>
        <dbReference type="ARBA" id="ARBA00023239"/>
    </source>
</evidence>
<evidence type="ECO:0000313" key="7">
    <source>
        <dbReference type="Proteomes" id="UP000316781"/>
    </source>
</evidence>